<name>A0A098VSP2_9MICR</name>
<protein>
    <submittedName>
        <fullName evidence="1">Uncharacterized protein</fullName>
    </submittedName>
</protein>
<organism evidence="1 2">
    <name type="scientific">Mitosporidium daphniae</name>
    <dbReference type="NCBI Taxonomy" id="1485682"/>
    <lineage>
        <taxon>Eukaryota</taxon>
        <taxon>Fungi</taxon>
        <taxon>Fungi incertae sedis</taxon>
        <taxon>Microsporidia</taxon>
        <taxon>Mitosporidium</taxon>
    </lineage>
</organism>
<dbReference type="AlphaFoldDB" id="A0A098VSP2"/>
<gene>
    <name evidence="1" type="ORF">DI09_20p250</name>
</gene>
<evidence type="ECO:0000313" key="1">
    <source>
        <dbReference type="EMBL" id="KGG52108.1"/>
    </source>
</evidence>
<dbReference type="HOGENOM" id="CLU_2483851_0_0_1"/>
<sequence length="87" mass="10215">MIIAILARRIYLELCDDILEYYFFVAKQYPDINLVSSKKYGFLFSYSKDENIDNAARSACPPPQFILVKEENEKFLYATLDLVCVFR</sequence>
<evidence type="ECO:0000313" key="2">
    <source>
        <dbReference type="Proteomes" id="UP000029725"/>
    </source>
</evidence>
<dbReference type="RefSeq" id="XP_013238535.1">
    <property type="nucleotide sequence ID" value="XM_013383081.1"/>
</dbReference>
<proteinExistence type="predicted"/>
<accession>A0A098VSP2</accession>
<dbReference type="VEuPathDB" id="MicrosporidiaDB:DI09_20p250"/>
<keyword evidence="2" id="KW-1185">Reference proteome</keyword>
<reference evidence="1 2" key="1">
    <citation type="submission" date="2014-04" db="EMBL/GenBank/DDBJ databases">
        <title>A new species of microsporidia sheds light on the evolution of extreme parasitism.</title>
        <authorList>
            <person name="Haag K.L."/>
            <person name="James T.Y."/>
            <person name="Larsson R."/>
            <person name="Schaer T.M."/>
            <person name="Refardt D."/>
            <person name="Pombert J.-F."/>
            <person name="Ebert D."/>
        </authorList>
    </citation>
    <scope>NUCLEOTIDE SEQUENCE [LARGE SCALE GENOMIC DNA]</scope>
    <source>
        <strain evidence="1 2">UGP3</strain>
        <tissue evidence="1">Spores</tissue>
    </source>
</reference>
<comment type="caution">
    <text evidence="1">The sequence shown here is derived from an EMBL/GenBank/DDBJ whole genome shotgun (WGS) entry which is preliminary data.</text>
</comment>
<dbReference type="Proteomes" id="UP000029725">
    <property type="component" value="Unassembled WGS sequence"/>
</dbReference>
<dbReference type="GeneID" id="25259017"/>
<dbReference type="EMBL" id="JMKJ01000122">
    <property type="protein sequence ID" value="KGG52108.1"/>
    <property type="molecule type" value="Genomic_DNA"/>
</dbReference>